<evidence type="ECO:0000313" key="3">
    <source>
        <dbReference type="Proteomes" id="UP000722485"/>
    </source>
</evidence>
<evidence type="ECO:0008006" key="4">
    <source>
        <dbReference type="Google" id="ProtNLM"/>
    </source>
</evidence>
<name>A0A9P5H4R1_9HYPO</name>
<dbReference type="SUPFAM" id="SSF52047">
    <property type="entry name" value="RNI-like"/>
    <property type="match status" value="1"/>
</dbReference>
<feature type="region of interest" description="Disordered" evidence="1">
    <location>
        <begin position="43"/>
        <end position="64"/>
    </location>
</feature>
<dbReference type="EMBL" id="JAANBB010000265">
    <property type="protein sequence ID" value="KAF7545208.1"/>
    <property type="molecule type" value="Genomic_DNA"/>
</dbReference>
<dbReference type="AlphaFoldDB" id="A0A9P5H4R1"/>
<accession>A0A9P5H4R1</accession>
<evidence type="ECO:0000256" key="1">
    <source>
        <dbReference type="SAM" id="MobiDB-lite"/>
    </source>
</evidence>
<protein>
    <recommendedName>
        <fullName evidence="4">F-box domain-containing protein</fullName>
    </recommendedName>
</protein>
<organism evidence="2 3">
    <name type="scientific">Cylindrodendrum hubeiense</name>
    <dbReference type="NCBI Taxonomy" id="595255"/>
    <lineage>
        <taxon>Eukaryota</taxon>
        <taxon>Fungi</taxon>
        <taxon>Dikarya</taxon>
        <taxon>Ascomycota</taxon>
        <taxon>Pezizomycotina</taxon>
        <taxon>Sordariomycetes</taxon>
        <taxon>Hypocreomycetidae</taxon>
        <taxon>Hypocreales</taxon>
        <taxon>Nectriaceae</taxon>
        <taxon>Cylindrodendrum</taxon>
    </lineage>
</organism>
<comment type="caution">
    <text evidence="2">The sequence shown here is derived from an EMBL/GenBank/DDBJ whole genome shotgun (WGS) entry which is preliminary data.</text>
</comment>
<proteinExistence type="predicted"/>
<evidence type="ECO:0000313" key="2">
    <source>
        <dbReference type="EMBL" id="KAF7545208.1"/>
    </source>
</evidence>
<sequence length="533" mass="59075">MLVEWKPLVQPPPPALPRWMHCATAAPHALRWPGVHWRPLASTGEAHPAPPGRAIGPSTRAPRPQRKMAMLNSHRARIVPCPRRIHIHHHCVIILSSFCHQFVIIWPQEPCRRFTLIASTMPQLLNLPTEILQAICCSLCSHCPGHGESWKTSRRALSYLSQTCSTLQDIAQPTLYHSLDPFRGNPVPLLQTLDGRPDLAAKVQEMYVGVDWDLSESISPEDVVFCEALMNKNPKEDGSLVQFSPNWSTQDRGAGNDSGLFAFEPEAALAALALTQIPNVQSLELECGYFWDFPFCTPGSLPCLTQLTFRHADTELGQDLAAIKHVLAAAPHLNILNGHMISRVSGNFSHHNVVELNLTFSHLEAEEFEALMTGLIKLSSFAYESGGAIISDTEETTPVKISQALHIRSNTLQHVLLDFEEAFFIDGIGPEDVITSLKAMKHLKTLTLSCMAIYADDDESTDETRLVNLLPPSIEILTIRNLYTHKLNDMLRLGEMVPTLFPNLKKVHVPGIEVDKLAVVQAAFSTSKVTVSL</sequence>
<keyword evidence="3" id="KW-1185">Reference proteome</keyword>
<reference evidence="2" key="1">
    <citation type="submission" date="2020-03" db="EMBL/GenBank/DDBJ databases">
        <title>Draft Genome Sequence of Cylindrodendrum hubeiense.</title>
        <authorList>
            <person name="Buettner E."/>
            <person name="Kellner H."/>
        </authorList>
    </citation>
    <scope>NUCLEOTIDE SEQUENCE</scope>
    <source>
        <strain evidence="2">IHI 201604</strain>
    </source>
</reference>
<dbReference type="Proteomes" id="UP000722485">
    <property type="component" value="Unassembled WGS sequence"/>
</dbReference>
<dbReference type="OrthoDB" id="4757858at2759"/>
<gene>
    <name evidence="2" type="ORF">G7Z17_g9362</name>
</gene>